<reference evidence="8" key="1">
    <citation type="journal article" date="2019" name="Int. J. Syst. Evol. Microbiol.">
        <title>The Global Catalogue of Microorganisms (GCM) 10K type strain sequencing project: providing services to taxonomists for standard genome sequencing and annotation.</title>
        <authorList>
            <consortium name="The Broad Institute Genomics Platform"/>
            <consortium name="The Broad Institute Genome Sequencing Center for Infectious Disease"/>
            <person name="Wu L."/>
            <person name="Ma J."/>
        </authorList>
    </citation>
    <scope>NUCLEOTIDE SEQUENCE [LARGE SCALE GENOMIC DNA]</scope>
    <source>
        <strain evidence="8">JCM 1490</strain>
    </source>
</reference>
<evidence type="ECO:0000256" key="3">
    <source>
        <dbReference type="ARBA" id="ARBA00022729"/>
    </source>
</evidence>
<dbReference type="InterPro" id="IPR050492">
    <property type="entry name" value="Bact_metal-bind_prot9"/>
</dbReference>
<evidence type="ECO:0000256" key="2">
    <source>
        <dbReference type="ARBA" id="ARBA00022448"/>
    </source>
</evidence>
<feature type="coiled-coil region" evidence="4">
    <location>
        <begin position="167"/>
        <end position="194"/>
    </location>
</feature>
<feature type="region of interest" description="Disordered" evidence="5">
    <location>
        <begin position="116"/>
        <end position="135"/>
    </location>
</feature>
<organism evidence="7 8">
    <name type="scientific">Georgenia alba</name>
    <dbReference type="NCBI Taxonomy" id="2233858"/>
    <lineage>
        <taxon>Bacteria</taxon>
        <taxon>Bacillati</taxon>
        <taxon>Actinomycetota</taxon>
        <taxon>Actinomycetes</taxon>
        <taxon>Micrococcales</taxon>
        <taxon>Bogoriellaceae</taxon>
        <taxon>Georgenia</taxon>
    </lineage>
</organism>
<evidence type="ECO:0000313" key="8">
    <source>
        <dbReference type="Proteomes" id="UP001596455"/>
    </source>
</evidence>
<dbReference type="PANTHER" id="PTHR42953:SF3">
    <property type="entry name" value="HIGH-AFFINITY ZINC UPTAKE SYSTEM PROTEIN ZNUA"/>
    <property type="match status" value="1"/>
</dbReference>
<keyword evidence="3 6" id="KW-0732">Signal</keyword>
<accession>A0ABW2QA48</accession>
<evidence type="ECO:0000256" key="5">
    <source>
        <dbReference type="SAM" id="MobiDB-lite"/>
    </source>
</evidence>
<gene>
    <name evidence="7" type="ORF">ACFQQL_12775</name>
</gene>
<sequence length="305" mass="32010">MNVPRRPLLAVSALSALALTACSGAAGGGPDAYAALYPLQLVASEVAGDHLTVEPITPAGTDPHDLELSTAAVAGLEGSYVVYLSGFQPALDDALDVVEPARVLDVSNAAHVHGEEAAGEHGEHGEHGHEGHDHEGTDPHFWLDPLRLADVADAVAADMSEMDPDHAEDYAANAERLRGELEDLDAEYSAALQDCESRTIVAAHEAYGYLAERYGLEQAGISGVDPESEPSPARMAEIREVVQSSGVETIYTESLVNPAVAESLADDLGIEVDVLNPLETAPEEGTYLDAMRANLDALTTGLRCA</sequence>
<dbReference type="Gene3D" id="3.40.50.1980">
    <property type="entry name" value="Nitrogenase molybdenum iron protein domain"/>
    <property type="match status" value="2"/>
</dbReference>
<proteinExistence type="inferred from homology"/>
<evidence type="ECO:0000313" key="7">
    <source>
        <dbReference type="EMBL" id="MFC7405991.1"/>
    </source>
</evidence>
<feature type="signal peptide" evidence="6">
    <location>
        <begin position="1"/>
        <end position="26"/>
    </location>
</feature>
<dbReference type="PROSITE" id="PS51318">
    <property type="entry name" value="TAT"/>
    <property type="match status" value="1"/>
</dbReference>
<keyword evidence="2" id="KW-0813">Transport</keyword>
<keyword evidence="4" id="KW-0175">Coiled coil</keyword>
<dbReference type="InterPro" id="IPR006127">
    <property type="entry name" value="ZnuA-like"/>
</dbReference>
<feature type="chain" id="PRO_5045457642" evidence="6">
    <location>
        <begin position="27"/>
        <end position="305"/>
    </location>
</feature>
<protein>
    <submittedName>
        <fullName evidence="7">Metal ABC transporter substrate-binding protein</fullName>
    </submittedName>
</protein>
<dbReference type="SUPFAM" id="SSF53807">
    <property type="entry name" value="Helical backbone' metal receptor"/>
    <property type="match status" value="1"/>
</dbReference>
<dbReference type="EMBL" id="JBHTCQ010000002">
    <property type="protein sequence ID" value="MFC7405991.1"/>
    <property type="molecule type" value="Genomic_DNA"/>
</dbReference>
<dbReference type="InterPro" id="IPR006311">
    <property type="entry name" value="TAT_signal"/>
</dbReference>
<dbReference type="PROSITE" id="PS51257">
    <property type="entry name" value="PROKAR_LIPOPROTEIN"/>
    <property type="match status" value="1"/>
</dbReference>
<comment type="caution">
    <text evidence="7">The sequence shown here is derived from an EMBL/GenBank/DDBJ whole genome shotgun (WGS) entry which is preliminary data.</text>
</comment>
<evidence type="ECO:0000256" key="1">
    <source>
        <dbReference type="ARBA" id="ARBA00011028"/>
    </source>
</evidence>
<dbReference type="Proteomes" id="UP001596455">
    <property type="component" value="Unassembled WGS sequence"/>
</dbReference>
<evidence type="ECO:0000256" key="6">
    <source>
        <dbReference type="SAM" id="SignalP"/>
    </source>
</evidence>
<keyword evidence="8" id="KW-1185">Reference proteome</keyword>
<dbReference type="PANTHER" id="PTHR42953">
    <property type="entry name" value="HIGH-AFFINITY ZINC UPTAKE SYSTEM PROTEIN ZNUA-RELATED"/>
    <property type="match status" value="1"/>
</dbReference>
<dbReference type="RefSeq" id="WP_382394933.1">
    <property type="nucleotide sequence ID" value="NZ_JBHTCQ010000002.1"/>
</dbReference>
<dbReference type="Pfam" id="PF01297">
    <property type="entry name" value="ZnuA"/>
    <property type="match status" value="1"/>
</dbReference>
<name>A0ABW2QA48_9MICO</name>
<comment type="similarity">
    <text evidence="1">Belongs to the bacterial solute-binding protein 9 family.</text>
</comment>
<evidence type="ECO:0000256" key="4">
    <source>
        <dbReference type="SAM" id="Coils"/>
    </source>
</evidence>